<name>A0A2X0QRT2_9PROT</name>
<dbReference type="InterPro" id="IPR052746">
    <property type="entry name" value="MlaB_ABC_Transporter"/>
</dbReference>
<dbReference type="InterPro" id="IPR058548">
    <property type="entry name" value="MlaB-like_STAS"/>
</dbReference>
<dbReference type="InterPro" id="IPR002645">
    <property type="entry name" value="STAS_dom"/>
</dbReference>
<dbReference type="EMBL" id="LS423452">
    <property type="protein sequence ID" value="SPS04550.1"/>
    <property type="molecule type" value="Genomic_DNA"/>
</dbReference>
<proteinExistence type="predicted"/>
<gene>
    <name evidence="2" type="ORF">NITFAB_0139</name>
</gene>
<dbReference type="PROSITE" id="PS50801">
    <property type="entry name" value="STAS"/>
    <property type="match status" value="1"/>
</dbReference>
<accession>A0A2X0QRT2</accession>
<dbReference type="Gene3D" id="3.30.750.24">
    <property type="entry name" value="STAS domain"/>
    <property type="match status" value="1"/>
</dbReference>
<organism evidence="2">
    <name type="scientific">Candidatus Nitrotoga fabula</name>
    <dbReference type="NCBI Taxonomy" id="2182327"/>
    <lineage>
        <taxon>Bacteria</taxon>
        <taxon>Pseudomonadati</taxon>
        <taxon>Pseudomonadota</taxon>
        <taxon>Betaproteobacteria</taxon>
        <taxon>Nitrosomonadales</taxon>
        <taxon>Gallionellaceae</taxon>
        <taxon>Candidatus Nitrotoga</taxon>
    </lineage>
</organism>
<reference evidence="2" key="1">
    <citation type="submission" date="2018-05" db="EMBL/GenBank/DDBJ databases">
        <authorList>
            <person name="Lanie J.A."/>
            <person name="Ng W.-L."/>
            <person name="Kazmierczak K.M."/>
            <person name="Andrzejewski T.M."/>
            <person name="Davidsen T.M."/>
            <person name="Wayne K.J."/>
            <person name="Tettelin H."/>
            <person name="Glass J.I."/>
            <person name="Rusch D."/>
            <person name="Podicherti R."/>
            <person name="Tsui H.-C.T."/>
            <person name="Winkler M.E."/>
        </authorList>
    </citation>
    <scope>NUCLEOTIDE SEQUENCE</scope>
    <source>
        <strain evidence="2">KNB</strain>
    </source>
</reference>
<evidence type="ECO:0000313" key="2">
    <source>
        <dbReference type="EMBL" id="SPS04550.1"/>
    </source>
</evidence>
<feature type="domain" description="STAS" evidence="1">
    <location>
        <begin position="1"/>
        <end position="97"/>
    </location>
</feature>
<dbReference type="CDD" id="cd07043">
    <property type="entry name" value="STAS_anti-anti-sigma_factors"/>
    <property type="match status" value="1"/>
</dbReference>
<dbReference type="PANTHER" id="PTHR35849">
    <property type="entry name" value="BLR2341 PROTEIN"/>
    <property type="match status" value="1"/>
</dbReference>
<sequence>MNHNNNSGHFLVQDRLTIDTVTSLYNNGLHANESGQLVIDLSQVKTVDSAAVSLLLSWLREAQQKNIKLCFAHIPENLSSLARLYGVAEMLPLCGDE</sequence>
<dbReference type="Pfam" id="PF13466">
    <property type="entry name" value="STAS_2"/>
    <property type="match status" value="1"/>
</dbReference>
<evidence type="ECO:0000259" key="1">
    <source>
        <dbReference type="PROSITE" id="PS50801"/>
    </source>
</evidence>
<dbReference type="InterPro" id="IPR036513">
    <property type="entry name" value="STAS_dom_sf"/>
</dbReference>
<dbReference type="PANTHER" id="PTHR35849:SF1">
    <property type="entry name" value="INTERMEMBRANE PHOSPHOLIPID TRANSPORT SYSTEM BINDING PROTEIN MLAB"/>
    <property type="match status" value="1"/>
</dbReference>
<protein>
    <recommendedName>
        <fullName evidence="1">STAS domain-containing protein</fullName>
    </recommendedName>
</protein>
<dbReference type="AlphaFoldDB" id="A0A2X0QRT2"/>
<dbReference type="SUPFAM" id="SSF52091">
    <property type="entry name" value="SpoIIaa-like"/>
    <property type="match status" value="1"/>
</dbReference>